<dbReference type="RefSeq" id="WP_085358877.1">
    <property type="nucleotide sequence ID" value="NZ_MTAB01000008.1"/>
</dbReference>
<dbReference type="AlphaFoldDB" id="A0A1X3DIX1"/>
<dbReference type="OrthoDB" id="8779161at2"/>
<dbReference type="InterPro" id="IPR008554">
    <property type="entry name" value="Glutaredoxin-like"/>
</dbReference>
<dbReference type="Proteomes" id="UP000193303">
    <property type="component" value="Unassembled WGS sequence"/>
</dbReference>
<dbReference type="EMBL" id="MTAB01000008">
    <property type="protein sequence ID" value="OSI22815.1"/>
    <property type="molecule type" value="Genomic_DNA"/>
</dbReference>
<dbReference type="Gene3D" id="3.40.30.10">
    <property type="entry name" value="Glutaredoxin"/>
    <property type="match status" value="1"/>
</dbReference>
<gene>
    <name evidence="1" type="ORF">BV912_05120</name>
</gene>
<dbReference type="InterPro" id="IPR036249">
    <property type="entry name" value="Thioredoxin-like_sf"/>
</dbReference>
<dbReference type="STRING" id="1931275.BV914_00215"/>
<sequence length="91" mass="10772">MKPLEPSTQSGWRLTLMFREYCSLCHKMRDALKPYQEAYGFELDIIDVDNDPVLEEKYNELVPVLLDGDMEICHWFLDENKLRAYLETKAV</sequence>
<dbReference type="Pfam" id="PF05768">
    <property type="entry name" value="Glrx-like"/>
    <property type="match status" value="1"/>
</dbReference>
<protein>
    <submittedName>
        <fullName evidence="1">Thioredoxin family protein</fullName>
    </submittedName>
</protein>
<comment type="caution">
    <text evidence="1">The sequence shown here is derived from an EMBL/GenBank/DDBJ whole genome shotgun (WGS) entry which is preliminary data.</text>
</comment>
<dbReference type="SUPFAM" id="SSF52833">
    <property type="entry name" value="Thioredoxin-like"/>
    <property type="match status" value="1"/>
</dbReference>
<evidence type="ECO:0000313" key="2">
    <source>
        <dbReference type="Proteomes" id="UP000193303"/>
    </source>
</evidence>
<proteinExistence type="predicted"/>
<accession>A0A1X3DIX1</accession>
<organism evidence="1 2">
    <name type="scientific">Neisseria dumasiana</name>
    <dbReference type="NCBI Taxonomy" id="1931275"/>
    <lineage>
        <taxon>Bacteria</taxon>
        <taxon>Pseudomonadati</taxon>
        <taxon>Pseudomonadota</taxon>
        <taxon>Betaproteobacteria</taxon>
        <taxon>Neisseriales</taxon>
        <taxon>Neisseriaceae</taxon>
        <taxon>Neisseria</taxon>
    </lineage>
</organism>
<evidence type="ECO:0000313" key="1">
    <source>
        <dbReference type="EMBL" id="OSI22815.1"/>
    </source>
</evidence>
<reference evidence="2" key="1">
    <citation type="submission" date="2017-01" db="EMBL/GenBank/DDBJ databases">
        <authorList>
            <person name="Mah S.A."/>
            <person name="Swanson W.J."/>
            <person name="Moy G.W."/>
            <person name="Vacquier V.D."/>
        </authorList>
    </citation>
    <scope>NUCLEOTIDE SEQUENCE [LARGE SCALE GENOMIC DNA]</scope>
    <source>
        <strain evidence="2">124861</strain>
    </source>
</reference>
<name>A0A1X3DIX1_9NEIS</name>